<reference evidence="2 3" key="1">
    <citation type="journal article" date="2016" name="Nat. Commun.">
        <title>Thousands of microbial genomes shed light on interconnected biogeochemical processes in an aquifer system.</title>
        <authorList>
            <person name="Anantharaman K."/>
            <person name="Brown C.T."/>
            <person name="Hug L.A."/>
            <person name="Sharon I."/>
            <person name="Castelle C.J."/>
            <person name="Probst A.J."/>
            <person name="Thomas B.C."/>
            <person name="Singh A."/>
            <person name="Wilkins M.J."/>
            <person name="Karaoz U."/>
            <person name="Brodie E.L."/>
            <person name="Williams K.H."/>
            <person name="Hubbard S.S."/>
            <person name="Banfield J.F."/>
        </authorList>
    </citation>
    <scope>NUCLEOTIDE SEQUENCE [LARGE SCALE GENOMIC DNA]</scope>
</reference>
<dbReference type="STRING" id="1802202.A2730_03415"/>
<dbReference type="AlphaFoldDB" id="A0A1G2HNY7"/>
<dbReference type="EMBL" id="MHOO01000008">
    <property type="protein sequence ID" value="OGZ64153.1"/>
    <property type="molecule type" value="Genomic_DNA"/>
</dbReference>
<accession>A0A1G2HNY7</accession>
<dbReference type="Pfam" id="PF05050">
    <property type="entry name" value="Methyltransf_21"/>
    <property type="match status" value="1"/>
</dbReference>
<protein>
    <recommendedName>
        <fullName evidence="1">Methyltransferase FkbM domain-containing protein</fullName>
    </recommendedName>
</protein>
<comment type="caution">
    <text evidence="2">The sequence shown here is derived from an EMBL/GenBank/DDBJ whole genome shotgun (WGS) entry which is preliminary data.</text>
</comment>
<proteinExistence type="predicted"/>
<dbReference type="NCBIfam" id="TIGR01444">
    <property type="entry name" value="fkbM_fam"/>
    <property type="match status" value="1"/>
</dbReference>
<evidence type="ECO:0000313" key="2">
    <source>
        <dbReference type="EMBL" id="OGZ64153.1"/>
    </source>
</evidence>
<feature type="domain" description="Methyltransferase FkbM" evidence="1">
    <location>
        <begin position="87"/>
        <end position="239"/>
    </location>
</feature>
<organism evidence="2 3">
    <name type="scientific">Candidatus Staskawiczbacteria bacterium RIFCSPHIGHO2_01_FULL_39_25</name>
    <dbReference type="NCBI Taxonomy" id="1802202"/>
    <lineage>
        <taxon>Bacteria</taxon>
        <taxon>Candidatus Staskawicziibacteriota</taxon>
    </lineage>
</organism>
<gene>
    <name evidence="2" type="ORF">A2730_03415</name>
</gene>
<dbReference type="InterPro" id="IPR029063">
    <property type="entry name" value="SAM-dependent_MTases_sf"/>
</dbReference>
<dbReference type="SUPFAM" id="SSF53335">
    <property type="entry name" value="S-adenosyl-L-methionine-dependent methyltransferases"/>
    <property type="match status" value="1"/>
</dbReference>
<evidence type="ECO:0000259" key="1">
    <source>
        <dbReference type="Pfam" id="PF05050"/>
    </source>
</evidence>
<dbReference type="InterPro" id="IPR052514">
    <property type="entry name" value="SAM-dependent_MTase"/>
</dbReference>
<dbReference type="InterPro" id="IPR006342">
    <property type="entry name" value="FkbM_mtfrase"/>
</dbReference>
<name>A0A1G2HNY7_9BACT</name>
<sequence length="283" mass="32726">MKRSYLHFSHIVERVKSQNHPVRFLLSRVLWLLRLSSIFTIPLSHGAKIKFYPTSTSAALWVQPDCFDAEGVNFIWDYLKEGDTFVDVGANIGHLTVISAKKIRKGQAISIEPHQRIFAFLQKNIAFNKLENVKAYNLAAGEKQGTLHFSHMRSDDQNFVADNGPVHVQMQRLDDIVNVSKVDLLKIDVEGYELFVLRGALNVLSKTSVIYFESYETLFERYHYTLKDILQLLGEHHFRTYRFINDHTLQEVGSNYSSKECENLLAIKDIDSFKQRMKKINIT</sequence>
<dbReference type="Gene3D" id="3.40.50.150">
    <property type="entry name" value="Vaccinia Virus protein VP39"/>
    <property type="match status" value="1"/>
</dbReference>
<dbReference type="Proteomes" id="UP000176855">
    <property type="component" value="Unassembled WGS sequence"/>
</dbReference>
<dbReference type="PANTHER" id="PTHR34203">
    <property type="entry name" value="METHYLTRANSFERASE, FKBM FAMILY PROTEIN"/>
    <property type="match status" value="1"/>
</dbReference>
<evidence type="ECO:0000313" key="3">
    <source>
        <dbReference type="Proteomes" id="UP000176855"/>
    </source>
</evidence>
<dbReference type="PANTHER" id="PTHR34203:SF15">
    <property type="entry name" value="SLL1173 PROTEIN"/>
    <property type="match status" value="1"/>
</dbReference>